<dbReference type="GO" id="GO:0008198">
    <property type="term" value="F:ferrous iron binding"/>
    <property type="evidence" value="ECO:0007669"/>
    <property type="project" value="TreeGrafter"/>
</dbReference>
<keyword evidence="9" id="KW-1185">Reference proteome</keyword>
<dbReference type="InterPro" id="IPR006620">
    <property type="entry name" value="Pro_4_hyd_alph"/>
</dbReference>
<keyword evidence="5" id="KW-0560">Oxidoreductase</keyword>
<gene>
    <name evidence="8" type="ORF">FRACYDRAFT_224425</name>
</gene>
<dbReference type="InParanoid" id="A0A1E7FMJ5"/>
<accession>A0A1E7FMJ5</accession>
<dbReference type="KEGG" id="fcy:FRACYDRAFT_224425"/>
<dbReference type="InterPro" id="IPR044862">
    <property type="entry name" value="Pro_4_hyd_alph_FE2OG_OXY"/>
</dbReference>
<evidence type="ECO:0000256" key="5">
    <source>
        <dbReference type="ARBA" id="ARBA00023002"/>
    </source>
</evidence>
<dbReference type="SMART" id="SM00702">
    <property type="entry name" value="P4Hc"/>
    <property type="match status" value="1"/>
</dbReference>
<feature type="domain" description="Fe2OG dioxygenase" evidence="7">
    <location>
        <begin position="44"/>
        <end position="162"/>
    </location>
</feature>
<keyword evidence="3" id="KW-0847">Vitamin C</keyword>
<evidence type="ECO:0000259" key="7">
    <source>
        <dbReference type="PROSITE" id="PS51471"/>
    </source>
</evidence>
<evidence type="ECO:0000256" key="1">
    <source>
        <dbReference type="ARBA" id="ARBA00001961"/>
    </source>
</evidence>
<evidence type="ECO:0000313" key="9">
    <source>
        <dbReference type="Proteomes" id="UP000095751"/>
    </source>
</evidence>
<comment type="cofactor">
    <cofactor evidence="1">
        <name>L-ascorbate</name>
        <dbReference type="ChEBI" id="CHEBI:38290"/>
    </cofactor>
</comment>
<sequence>MSILLQTLPAALNDQMMQMQTQTQIPNTTTTTTIIDDGSAAQDLSNSSFNAKLAVTSPGGSKYPLHIDNPQGIDAGDTRKLTCILYLNPDYNKDEDGGELRLLLPSSSTDPKTEMVDLTPEGGRLLMFWSDEMPHEVLPTAPNGDKDDPSLDRYALTVWIPTTNVTKLHNETSKFRNLKDLAFPAS</sequence>
<name>A0A1E7FMJ5_9STRA</name>
<dbReference type="EMBL" id="KV784355">
    <property type="protein sequence ID" value="OEU19357.1"/>
    <property type="molecule type" value="Genomic_DNA"/>
</dbReference>
<dbReference type="PANTHER" id="PTHR12907">
    <property type="entry name" value="EGL NINE HOMOLOG-RELATED"/>
    <property type="match status" value="1"/>
</dbReference>
<evidence type="ECO:0000256" key="2">
    <source>
        <dbReference type="ARBA" id="ARBA00022723"/>
    </source>
</evidence>
<keyword evidence="2" id="KW-0479">Metal-binding</keyword>
<proteinExistence type="predicted"/>
<protein>
    <recommendedName>
        <fullName evidence="7">Fe2OG dioxygenase domain-containing protein</fullName>
    </recommendedName>
</protein>
<evidence type="ECO:0000256" key="3">
    <source>
        <dbReference type="ARBA" id="ARBA00022896"/>
    </source>
</evidence>
<evidence type="ECO:0000313" key="8">
    <source>
        <dbReference type="EMBL" id="OEU19357.1"/>
    </source>
</evidence>
<dbReference type="Gene3D" id="2.60.120.620">
    <property type="entry name" value="q2cbj1_9rhob like domain"/>
    <property type="match status" value="1"/>
</dbReference>
<organism evidence="8 9">
    <name type="scientific">Fragilariopsis cylindrus CCMP1102</name>
    <dbReference type="NCBI Taxonomy" id="635003"/>
    <lineage>
        <taxon>Eukaryota</taxon>
        <taxon>Sar</taxon>
        <taxon>Stramenopiles</taxon>
        <taxon>Ochrophyta</taxon>
        <taxon>Bacillariophyta</taxon>
        <taxon>Bacillariophyceae</taxon>
        <taxon>Bacillariophycidae</taxon>
        <taxon>Bacillariales</taxon>
        <taxon>Bacillariaceae</taxon>
        <taxon>Fragilariopsis</taxon>
    </lineage>
</organism>
<dbReference type="GO" id="GO:0031418">
    <property type="term" value="F:L-ascorbic acid binding"/>
    <property type="evidence" value="ECO:0007669"/>
    <property type="project" value="UniProtKB-KW"/>
</dbReference>
<dbReference type="GO" id="GO:0031543">
    <property type="term" value="F:peptidyl-proline dioxygenase activity"/>
    <property type="evidence" value="ECO:0007669"/>
    <property type="project" value="TreeGrafter"/>
</dbReference>
<evidence type="ECO:0000256" key="4">
    <source>
        <dbReference type="ARBA" id="ARBA00022964"/>
    </source>
</evidence>
<evidence type="ECO:0000256" key="6">
    <source>
        <dbReference type="ARBA" id="ARBA00023004"/>
    </source>
</evidence>
<dbReference type="GO" id="GO:0071456">
    <property type="term" value="P:cellular response to hypoxia"/>
    <property type="evidence" value="ECO:0007669"/>
    <property type="project" value="TreeGrafter"/>
</dbReference>
<dbReference type="PANTHER" id="PTHR12907:SF26">
    <property type="entry name" value="HIF PROLYL HYDROXYLASE, ISOFORM C"/>
    <property type="match status" value="1"/>
</dbReference>
<dbReference type="Pfam" id="PF13640">
    <property type="entry name" value="2OG-FeII_Oxy_3"/>
    <property type="match status" value="1"/>
</dbReference>
<dbReference type="OrthoDB" id="5952526at2759"/>
<keyword evidence="6" id="KW-0408">Iron</keyword>
<keyword evidence="4" id="KW-0223">Dioxygenase</keyword>
<reference evidence="8 9" key="1">
    <citation type="submission" date="2016-09" db="EMBL/GenBank/DDBJ databases">
        <title>Extensive genetic diversity and differential bi-allelic expression allows diatom success in the polar Southern Ocean.</title>
        <authorList>
            <consortium name="DOE Joint Genome Institute"/>
            <person name="Mock T."/>
            <person name="Otillar R.P."/>
            <person name="Strauss J."/>
            <person name="Dupont C."/>
            <person name="Frickenhaus S."/>
            <person name="Maumus F."/>
            <person name="Mcmullan M."/>
            <person name="Sanges R."/>
            <person name="Schmutz J."/>
            <person name="Toseland A."/>
            <person name="Valas R."/>
            <person name="Veluchamy A."/>
            <person name="Ward B.J."/>
            <person name="Allen A."/>
            <person name="Barry K."/>
            <person name="Falciatore A."/>
            <person name="Ferrante M."/>
            <person name="Fortunato A.E."/>
            <person name="Gloeckner G."/>
            <person name="Gruber A."/>
            <person name="Hipkin R."/>
            <person name="Janech M."/>
            <person name="Kroth P."/>
            <person name="Leese F."/>
            <person name="Lindquist E."/>
            <person name="Lyon B.R."/>
            <person name="Martin J."/>
            <person name="Mayer C."/>
            <person name="Parker M."/>
            <person name="Quesneville H."/>
            <person name="Raymond J."/>
            <person name="Uhlig C."/>
            <person name="Valentin K.U."/>
            <person name="Worden A.Z."/>
            <person name="Armbrust E.V."/>
            <person name="Bowler C."/>
            <person name="Green B."/>
            <person name="Moulton V."/>
            <person name="Van Oosterhout C."/>
            <person name="Grigoriev I."/>
        </authorList>
    </citation>
    <scope>NUCLEOTIDE SEQUENCE [LARGE SCALE GENOMIC DNA]</scope>
    <source>
        <strain evidence="8 9">CCMP1102</strain>
    </source>
</reference>
<dbReference type="InterPro" id="IPR005123">
    <property type="entry name" value="Oxoglu/Fe-dep_dioxygenase_dom"/>
</dbReference>
<dbReference type="PROSITE" id="PS51471">
    <property type="entry name" value="FE2OG_OXY"/>
    <property type="match status" value="1"/>
</dbReference>
<dbReference type="Proteomes" id="UP000095751">
    <property type="component" value="Unassembled WGS sequence"/>
</dbReference>
<dbReference type="AlphaFoldDB" id="A0A1E7FMJ5"/>
<dbReference type="InterPro" id="IPR051559">
    <property type="entry name" value="HIF_prolyl_hydroxylases"/>
</dbReference>